<feature type="non-terminal residue" evidence="2">
    <location>
        <position position="1"/>
    </location>
</feature>
<proteinExistence type="predicted"/>
<dbReference type="AlphaFoldDB" id="A0A8S3GEV6"/>
<evidence type="ECO:0000313" key="3">
    <source>
        <dbReference type="Proteomes" id="UP000681967"/>
    </source>
</evidence>
<feature type="compositionally biased region" description="Basic and acidic residues" evidence="1">
    <location>
        <begin position="62"/>
        <end position="76"/>
    </location>
</feature>
<dbReference type="Proteomes" id="UP000681967">
    <property type="component" value="Unassembled WGS sequence"/>
</dbReference>
<comment type="caution">
    <text evidence="2">The sequence shown here is derived from an EMBL/GenBank/DDBJ whole genome shotgun (WGS) entry which is preliminary data.</text>
</comment>
<gene>
    <name evidence="2" type="ORF">BYL167_LOCUS73417</name>
</gene>
<organism evidence="2 3">
    <name type="scientific">Rotaria magnacalcarata</name>
    <dbReference type="NCBI Taxonomy" id="392030"/>
    <lineage>
        <taxon>Eukaryota</taxon>
        <taxon>Metazoa</taxon>
        <taxon>Spiralia</taxon>
        <taxon>Gnathifera</taxon>
        <taxon>Rotifera</taxon>
        <taxon>Eurotatoria</taxon>
        <taxon>Bdelloidea</taxon>
        <taxon>Philodinida</taxon>
        <taxon>Philodinidae</taxon>
        <taxon>Rotaria</taxon>
    </lineage>
</organism>
<evidence type="ECO:0000256" key="1">
    <source>
        <dbReference type="SAM" id="MobiDB-lite"/>
    </source>
</evidence>
<evidence type="ECO:0000313" key="2">
    <source>
        <dbReference type="EMBL" id="CAF5155980.1"/>
    </source>
</evidence>
<reference evidence="2" key="1">
    <citation type="submission" date="2021-02" db="EMBL/GenBank/DDBJ databases">
        <authorList>
            <person name="Nowell W R."/>
        </authorList>
    </citation>
    <scope>NUCLEOTIDE SEQUENCE</scope>
</reference>
<sequence>MSDDALFDVFDQDEPAPIVEIVTNGSTTPKIKTTAIIDDTNGDATSKDKRSLEEEDDDDGIDDKMDFSSKRSRIDIPMETGTG</sequence>
<name>A0A8S3GEV6_9BILA</name>
<accession>A0A8S3GEV6</accession>
<dbReference type="EMBL" id="CAJOBH010261539">
    <property type="protein sequence ID" value="CAF5155980.1"/>
    <property type="molecule type" value="Genomic_DNA"/>
</dbReference>
<protein>
    <submittedName>
        <fullName evidence="2">Uncharacterized protein</fullName>
    </submittedName>
</protein>
<feature type="region of interest" description="Disordered" evidence="1">
    <location>
        <begin position="35"/>
        <end position="83"/>
    </location>
</feature>